<name>A0AAV9U378_9PEZI</name>
<dbReference type="EMBL" id="JAVHNS010000015">
    <property type="protein sequence ID" value="KAK6334403.1"/>
    <property type="molecule type" value="Genomic_DNA"/>
</dbReference>
<protein>
    <submittedName>
        <fullName evidence="2">Uncharacterized protein</fullName>
    </submittedName>
</protein>
<dbReference type="AlphaFoldDB" id="A0AAV9U378"/>
<evidence type="ECO:0000313" key="2">
    <source>
        <dbReference type="EMBL" id="KAK6334403.1"/>
    </source>
</evidence>
<feature type="compositionally biased region" description="Low complexity" evidence="1">
    <location>
        <begin position="122"/>
        <end position="143"/>
    </location>
</feature>
<reference evidence="2 3" key="1">
    <citation type="submission" date="2019-10" db="EMBL/GenBank/DDBJ databases">
        <authorList>
            <person name="Palmer J.M."/>
        </authorList>
    </citation>
    <scope>NUCLEOTIDE SEQUENCE [LARGE SCALE GENOMIC DNA]</scope>
    <source>
        <strain evidence="2 3">TWF730</strain>
    </source>
</reference>
<proteinExistence type="predicted"/>
<gene>
    <name evidence="2" type="ORF">TWF730_003617</name>
</gene>
<organism evidence="2 3">
    <name type="scientific">Orbilia blumenaviensis</name>
    <dbReference type="NCBI Taxonomy" id="1796055"/>
    <lineage>
        <taxon>Eukaryota</taxon>
        <taxon>Fungi</taxon>
        <taxon>Dikarya</taxon>
        <taxon>Ascomycota</taxon>
        <taxon>Pezizomycotina</taxon>
        <taxon>Orbiliomycetes</taxon>
        <taxon>Orbiliales</taxon>
        <taxon>Orbiliaceae</taxon>
        <taxon>Orbilia</taxon>
    </lineage>
</organism>
<feature type="region of interest" description="Disordered" evidence="1">
    <location>
        <begin position="1"/>
        <end position="23"/>
    </location>
</feature>
<evidence type="ECO:0000256" key="1">
    <source>
        <dbReference type="SAM" id="MobiDB-lite"/>
    </source>
</evidence>
<evidence type="ECO:0000313" key="3">
    <source>
        <dbReference type="Proteomes" id="UP001373714"/>
    </source>
</evidence>
<feature type="region of interest" description="Disordered" evidence="1">
    <location>
        <begin position="120"/>
        <end position="151"/>
    </location>
</feature>
<keyword evidence="3" id="KW-1185">Reference proteome</keyword>
<comment type="caution">
    <text evidence="2">The sequence shown here is derived from an EMBL/GenBank/DDBJ whole genome shotgun (WGS) entry which is preliminary data.</text>
</comment>
<dbReference type="Proteomes" id="UP001373714">
    <property type="component" value="Unassembled WGS sequence"/>
</dbReference>
<accession>A0AAV9U378</accession>
<sequence length="351" mass="39422">MMADRKSQKPASRGAQFSPQAALSHEQIASRKAEFYQRIALYYEQNKRRNVNTKKLVHDVELEIPKHSSRPMVAVSHNDARDLLKRSTWNVIGDTNSLYCGGDSDMASEASFDVRLEPPPAKLKAPSASTSAEATTYNATSSSGNGGQLSSKNVSARDLEFTTKKVDYYSSRGLEFFHARDYCNAETCTTRWVDLTFSWPGNSIPRIWKGRYDAIGHLIRIKLQTKNWDDAMSAVELFSANNSGHPWDTAWRCGFILVIIPPMIFNGLLDRAESQSRRVLDICSRPWPTLVDQDNPVLQDKARNLGLSQRAVENCAHWLLAIIMAKKGDILEAGFYKSLVSPAVLDNHYFT</sequence>